<sequence>MIMTDTTLDAFLECFSARAVVHDRSGEIATESLEDLRKAGYLGLAVPRNIGGQEIPLSDMTRIVAKIATADPSTALILAMQYLQTWAVTQSSWATPAKDRLLKDILDNGTLINALRVEPELGTPSRGGIPQTVIRKDTNGWRLDGRKIFSTGSTALRWGLVWVATAEESPRIGQILVRLDEPGVRIEKSWHQLGMRATGSHTFIFDNVFIPDDHIINVVSPSVSNPEIPQLGRYHALLISSLYNAIACSARDWFVKFLHERVPSGLGRSLATLPRFHVVIGELEGLLLSNKALLQSGFAENISEVEIQQVKRLVTENAISAVTRAIEAIGNPGLSQNNPLERHFRDVLCGRIHSPQGDAVLESAGRDVLMPSAR</sequence>
<dbReference type="InterPro" id="IPR037069">
    <property type="entry name" value="AcylCoA_DH/ox_N_sf"/>
</dbReference>
<dbReference type="Gene3D" id="1.10.540.10">
    <property type="entry name" value="Acyl-CoA dehydrogenase/oxidase, N-terminal domain"/>
    <property type="match status" value="1"/>
</dbReference>
<evidence type="ECO:0000256" key="2">
    <source>
        <dbReference type="ARBA" id="ARBA00023002"/>
    </source>
</evidence>
<dbReference type="Pfam" id="PF08028">
    <property type="entry name" value="Acyl-CoA_dh_2"/>
    <property type="match status" value="1"/>
</dbReference>
<dbReference type="SUPFAM" id="SSF47203">
    <property type="entry name" value="Acyl-CoA dehydrogenase C-terminal domain-like"/>
    <property type="match status" value="1"/>
</dbReference>
<keyword evidence="1" id="KW-0285">Flavoprotein</keyword>
<evidence type="ECO:0000313" key="7">
    <source>
        <dbReference type="Proteomes" id="UP000319478"/>
    </source>
</evidence>
<dbReference type="Proteomes" id="UP000319478">
    <property type="component" value="Unassembled WGS sequence"/>
</dbReference>
<evidence type="ECO:0000313" key="6">
    <source>
        <dbReference type="EMBL" id="GEC65130.1"/>
    </source>
</evidence>
<proteinExistence type="predicted"/>
<dbReference type="Gene3D" id="2.40.110.10">
    <property type="entry name" value="Butyryl-CoA Dehydrogenase, subunit A, domain 2"/>
    <property type="match status" value="1"/>
</dbReference>
<accession>A0ABQ0SIT1</accession>
<dbReference type="PIRSF" id="PIRSF016578">
    <property type="entry name" value="HsaA"/>
    <property type="match status" value="1"/>
</dbReference>
<name>A0ABQ0SIT1_NOVHA</name>
<protein>
    <submittedName>
        <fullName evidence="6">Acyl-CoA dehydrogenase</fullName>
    </submittedName>
</protein>
<evidence type="ECO:0000259" key="5">
    <source>
        <dbReference type="Pfam" id="PF08028"/>
    </source>
</evidence>
<feature type="domain" description="Acyl-CoA dehydrogenase/oxidase N-terminal" evidence="4">
    <location>
        <begin position="18"/>
        <end position="83"/>
    </location>
</feature>
<feature type="domain" description="Acyl-CoA dehydrogenase C-terminal" evidence="5">
    <location>
        <begin position="246"/>
        <end position="354"/>
    </location>
</feature>
<organism evidence="6 7">
    <name type="scientific">Novacetimonas hansenii</name>
    <name type="common">Komagataeibacter hansenii</name>
    <dbReference type="NCBI Taxonomy" id="436"/>
    <lineage>
        <taxon>Bacteria</taxon>
        <taxon>Pseudomonadati</taxon>
        <taxon>Pseudomonadota</taxon>
        <taxon>Alphaproteobacteria</taxon>
        <taxon>Acetobacterales</taxon>
        <taxon>Acetobacteraceae</taxon>
        <taxon>Novacetimonas</taxon>
    </lineage>
</organism>
<dbReference type="InterPro" id="IPR009100">
    <property type="entry name" value="AcylCoA_DH/oxidase_NM_dom_sf"/>
</dbReference>
<evidence type="ECO:0000259" key="3">
    <source>
        <dbReference type="Pfam" id="PF02770"/>
    </source>
</evidence>
<dbReference type="SUPFAM" id="SSF56645">
    <property type="entry name" value="Acyl-CoA dehydrogenase NM domain-like"/>
    <property type="match status" value="1"/>
</dbReference>
<reference evidence="6 7" key="1">
    <citation type="submission" date="2019-06" db="EMBL/GenBank/DDBJ databases">
        <title>Whole genome shotgun sequence of Komagataeibacter hansenii NBRC 14820.</title>
        <authorList>
            <person name="Hosoyama A."/>
            <person name="Uohara A."/>
            <person name="Ohji S."/>
            <person name="Ichikawa N."/>
        </authorList>
    </citation>
    <scope>NUCLEOTIDE SEQUENCE [LARGE SCALE GENOMIC DNA]</scope>
    <source>
        <strain evidence="6 7">NBRC 14820</strain>
    </source>
</reference>
<dbReference type="Gene3D" id="1.20.140.10">
    <property type="entry name" value="Butyryl-CoA Dehydrogenase, subunit A, domain 3"/>
    <property type="match status" value="1"/>
</dbReference>
<dbReference type="PANTHER" id="PTHR43831:SF1">
    <property type="entry name" value="ISOBUTYRYL-COA DEHYDROGENASE, MITOCHONDRIAL"/>
    <property type="match status" value="1"/>
</dbReference>
<dbReference type="PANTHER" id="PTHR43831">
    <property type="entry name" value="ISOBUTYRYL-COA DEHYDROGENASE"/>
    <property type="match status" value="1"/>
</dbReference>
<keyword evidence="7" id="KW-1185">Reference proteome</keyword>
<dbReference type="InterPro" id="IPR052547">
    <property type="entry name" value="Mito_Isobutyryl-CoADH"/>
</dbReference>
<dbReference type="Pfam" id="PF02771">
    <property type="entry name" value="Acyl-CoA_dh_N"/>
    <property type="match status" value="1"/>
</dbReference>
<dbReference type="Pfam" id="PF02770">
    <property type="entry name" value="Acyl-CoA_dh_M"/>
    <property type="match status" value="1"/>
</dbReference>
<evidence type="ECO:0000256" key="1">
    <source>
        <dbReference type="ARBA" id="ARBA00022630"/>
    </source>
</evidence>
<evidence type="ECO:0000259" key="4">
    <source>
        <dbReference type="Pfam" id="PF02771"/>
    </source>
</evidence>
<feature type="domain" description="Acyl-CoA oxidase/dehydrogenase middle" evidence="3">
    <location>
        <begin position="128"/>
        <end position="208"/>
    </location>
</feature>
<gene>
    <name evidence="6" type="ORF">GHA01_29790</name>
</gene>
<dbReference type="EMBL" id="BJNN01000173">
    <property type="protein sequence ID" value="GEC65130.1"/>
    <property type="molecule type" value="Genomic_DNA"/>
</dbReference>
<dbReference type="InterPro" id="IPR013107">
    <property type="entry name" value="Acyl-CoA_DH_C"/>
</dbReference>
<dbReference type="InterPro" id="IPR036250">
    <property type="entry name" value="AcylCo_DH-like_C"/>
</dbReference>
<keyword evidence="2" id="KW-0560">Oxidoreductase</keyword>
<dbReference type="InterPro" id="IPR006091">
    <property type="entry name" value="Acyl-CoA_Oxase/DH_mid-dom"/>
</dbReference>
<comment type="caution">
    <text evidence="6">The sequence shown here is derived from an EMBL/GenBank/DDBJ whole genome shotgun (WGS) entry which is preliminary data.</text>
</comment>
<dbReference type="InterPro" id="IPR046373">
    <property type="entry name" value="Acyl-CoA_Oxase/DH_mid-dom_sf"/>
</dbReference>
<dbReference type="InterPro" id="IPR013786">
    <property type="entry name" value="AcylCoA_DH/ox_N"/>
</dbReference>